<reference evidence="7 8" key="1">
    <citation type="submission" date="2016-10" db="EMBL/GenBank/DDBJ databases">
        <authorList>
            <person name="de Groot N.N."/>
        </authorList>
    </citation>
    <scope>NUCLEOTIDE SEQUENCE [LARGE SCALE GENOMIC DNA]</scope>
    <source>
        <strain evidence="7 8">DSM 9236</strain>
    </source>
</reference>
<dbReference type="Gene3D" id="3.40.1050.10">
    <property type="entry name" value="Carbonic anhydrase"/>
    <property type="match status" value="1"/>
</dbReference>
<comment type="similarity">
    <text evidence="1">Belongs to the beta-class carbonic anhydrase family.</text>
</comment>
<organism evidence="7 8">
    <name type="scientific">Succiniclasticum ruminis DSM 9236</name>
    <dbReference type="NCBI Taxonomy" id="1123323"/>
    <lineage>
        <taxon>Bacteria</taxon>
        <taxon>Bacillati</taxon>
        <taxon>Bacillota</taxon>
        <taxon>Negativicutes</taxon>
        <taxon>Acidaminococcales</taxon>
        <taxon>Acidaminococcaceae</taxon>
        <taxon>Succiniclasticum</taxon>
    </lineage>
</organism>
<dbReference type="PANTHER" id="PTHR11002">
    <property type="entry name" value="CARBONIC ANHYDRASE"/>
    <property type="match status" value="1"/>
</dbReference>
<evidence type="ECO:0000256" key="2">
    <source>
        <dbReference type="ARBA" id="ARBA00012925"/>
    </source>
</evidence>
<comment type="cofactor">
    <cofactor evidence="6">
        <name>Zn(2+)</name>
        <dbReference type="ChEBI" id="CHEBI:29105"/>
    </cofactor>
    <text evidence="6">Binds 1 zinc ion per subunit.</text>
</comment>
<keyword evidence="4" id="KW-0456">Lyase</keyword>
<dbReference type="GO" id="GO:0004089">
    <property type="term" value="F:carbonate dehydratase activity"/>
    <property type="evidence" value="ECO:0007669"/>
    <property type="project" value="UniProtKB-EC"/>
</dbReference>
<dbReference type="SMART" id="SM00947">
    <property type="entry name" value="Pro_CA"/>
    <property type="match status" value="1"/>
</dbReference>
<evidence type="ECO:0000256" key="1">
    <source>
        <dbReference type="ARBA" id="ARBA00006217"/>
    </source>
</evidence>
<keyword evidence="6" id="KW-0479">Metal-binding</keyword>
<evidence type="ECO:0000313" key="7">
    <source>
        <dbReference type="EMBL" id="SFE16343.1"/>
    </source>
</evidence>
<feature type="binding site" evidence="6">
    <location>
        <position position="94"/>
    </location>
    <ligand>
        <name>Zn(2+)</name>
        <dbReference type="ChEBI" id="CHEBI:29105"/>
    </ligand>
</feature>
<dbReference type="GO" id="GO:0008270">
    <property type="term" value="F:zinc ion binding"/>
    <property type="evidence" value="ECO:0007669"/>
    <property type="project" value="InterPro"/>
</dbReference>
<dbReference type="EMBL" id="FONL01000002">
    <property type="protein sequence ID" value="SFE16343.1"/>
    <property type="molecule type" value="Genomic_DNA"/>
</dbReference>
<dbReference type="InterPro" id="IPR015892">
    <property type="entry name" value="Carbonic_anhydrase_CS"/>
</dbReference>
<evidence type="ECO:0000313" key="8">
    <source>
        <dbReference type="Proteomes" id="UP000198896"/>
    </source>
</evidence>
<evidence type="ECO:0000256" key="3">
    <source>
        <dbReference type="ARBA" id="ARBA00022833"/>
    </source>
</evidence>
<dbReference type="GO" id="GO:0015976">
    <property type="term" value="P:carbon utilization"/>
    <property type="evidence" value="ECO:0007669"/>
    <property type="project" value="InterPro"/>
</dbReference>
<dbReference type="PROSITE" id="PS00704">
    <property type="entry name" value="PROK_CO2_ANHYDRASE_1"/>
    <property type="match status" value="1"/>
</dbReference>
<proteinExistence type="inferred from homology"/>
<dbReference type="SUPFAM" id="SSF53056">
    <property type="entry name" value="beta-carbonic anhydrase, cab"/>
    <property type="match status" value="1"/>
</dbReference>
<evidence type="ECO:0000256" key="6">
    <source>
        <dbReference type="PIRSR" id="PIRSR601765-1"/>
    </source>
</evidence>
<evidence type="ECO:0000256" key="5">
    <source>
        <dbReference type="ARBA" id="ARBA00048348"/>
    </source>
</evidence>
<dbReference type="EC" id="4.2.1.1" evidence="2"/>
<dbReference type="Pfam" id="PF00484">
    <property type="entry name" value="Pro_CA"/>
    <property type="match status" value="1"/>
</dbReference>
<dbReference type="RefSeq" id="WP_245763617.1">
    <property type="nucleotide sequence ID" value="NZ_FONL01000002.1"/>
</dbReference>
<gene>
    <name evidence="7" type="ORF">SAMN05216245_102105</name>
</gene>
<feature type="binding site" evidence="6">
    <location>
        <position position="43"/>
    </location>
    <ligand>
        <name>Zn(2+)</name>
        <dbReference type="ChEBI" id="CHEBI:29105"/>
    </ligand>
</feature>
<feature type="binding site" evidence="6">
    <location>
        <position position="41"/>
    </location>
    <ligand>
        <name>Zn(2+)</name>
        <dbReference type="ChEBI" id="CHEBI:29105"/>
    </ligand>
</feature>
<dbReference type="PANTHER" id="PTHR11002:SF79">
    <property type="entry name" value="CARBONIC ANHYDRASE 2"/>
    <property type="match status" value="1"/>
</dbReference>
<evidence type="ECO:0000256" key="4">
    <source>
        <dbReference type="ARBA" id="ARBA00023239"/>
    </source>
</evidence>
<dbReference type="STRING" id="1123323.SAMN05216245_102105"/>
<accession>A0A1I1YE11</accession>
<keyword evidence="3 6" id="KW-0862">Zinc</keyword>
<feature type="binding site" evidence="6">
    <location>
        <position position="97"/>
    </location>
    <ligand>
        <name>Zn(2+)</name>
        <dbReference type="ChEBI" id="CHEBI:29105"/>
    </ligand>
</feature>
<name>A0A1I1YE11_9FIRM</name>
<dbReference type="InterPro" id="IPR036874">
    <property type="entry name" value="Carbonic_anhydrase_sf"/>
</dbReference>
<comment type="catalytic activity">
    <reaction evidence="5">
        <text>hydrogencarbonate + H(+) = CO2 + H2O</text>
        <dbReference type="Rhea" id="RHEA:10748"/>
        <dbReference type="ChEBI" id="CHEBI:15377"/>
        <dbReference type="ChEBI" id="CHEBI:15378"/>
        <dbReference type="ChEBI" id="CHEBI:16526"/>
        <dbReference type="ChEBI" id="CHEBI:17544"/>
        <dbReference type="EC" id="4.2.1.1"/>
    </reaction>
</comment>
<dbReference type="AlphaFoldDB" id="A0A1I1YE11"/>
<dbReference type="InterPro" id="IPR001765">
    <property type="entry name" value="Carbonic_anhydrase"/>
</dbReference>
<keyword evidence="8" id="KW-1185">Reference proteome</keyword>
<protein>
    <recommendedName>
        <fullName evidence="2">carbonic anhydrase</fullName>
        <ecNumber evidence="2">4.2.1.1</ecNumber>
    </recommendedName>
</protein>
<dbReference type="Proteomes" id="UP000198896">
    <property type="component" value="Unassembled WGS sequence"/>
</dbReference>
<sequence>MYDIRVKLNEGNKRFIETSDSALRKKTAEHGQHPYAIVICCSDSRVIPEKIFSATVGDLFVIRVAGNVLDNHQLGSIEYAAGHLDCNQIIVLGHTGCGAVTAALSGSTDGFIKYITDDILEAVGNERDPYKACCLNVMHAVERLKNEFANHPEIGSVTISGAVYDIRSGAVTWL</sequence>